<keyword evidence="1" id="KW-0812">Transmembrane</keyword>
<evidence type="ECO:0000313" key="3">
    <source>
        <dbReference type="Proteomes" id="UP000198733"/>
    </source>
</evidence>
<reference evidence="2 3" key="1">
    <citation type="submission" date="2016-10" db="EMBL/GenBank/DDBJ databases">
        <authorList>
            <person name="Varghese N."/>
            <person name="Submissions S."/>
        </authorList>
    </citation>
    <scope>NUCLEOTIDE SEQUENCE [LARGE SCALE GENOMIC DNA]</scope>
    <source>
        <strain evidence="2 3">CGMCC 1.7734</strain>
    </source>
</reference>
<dbReference type="EMBL" id="FOEH01000002">
    <property type="protein sequence ID" value="SEQ23001.1"/>
    <property type="molecule type" value="Genomic_DNA"/>
</dbReference>
<name>A0A1H9EBB7_9BACI</name>
<keyword evidence="1" id="KW-0472">Membrane</keyword>
<dbReference type="RefSeq" id="WP_175476750.1">
    <property type="nucleotide sequence ID" value="NZ_FOEH01000002.1"/>
</dbReference>
<feature type="transmembrane region" description="Helical" evidence="1">
    <location>
        <begin position="35"/>
        <end position="54"/>
    </location>
</feature>
<gene>
    <name evidence="2" type="ORF">SAMN05216232_1969</name>
</gene>
<keyword evidence="1" id="KW-1133">Transmembrane helix</keyword>
<evidence type="ECO:0000256" key="1">
    <source>
        <dbReference type="SAM" id="Phobius"/>
    </source>
</evidence>
<keyword evidence="3" id="KW-1185">Reference proteome</keyword>
<accession>A0A1H9EBB7</accession>
<comment type="caution">
    <text evidence="2">The sequence shown here is derived from an EMBL/GenBank/DDBJ whole genome shotgun (WGS) entry which is preliminary data.</text>
</comment>
<evidence type="ECO:0000313" key="2">
    <source>
        <dbReference type="EMBL" id="SEQ23001.1"/>
    </source>
</evidence>
<organism evidence="2 3">
    <name type="scientific">Virgibacillus subterraneus</name>
    <dbReference type="NCBI Taxonomy" id="621109"/>
    <lineage>
        <taxon>Bacteria</taxon>
        <taxon>Bacillati</taxon>
        <taxon>Bacillota</taxon>
        <taxon>Bacilli</taxon>
        <taxon>Bacillales</taxon>
        <taxon>Bacillaceae</taxon>
        <taxon>Virgibacillus</taxon>
    </lineage>
</organism>
<sequence>MKKAIQLLCSGFALFVLFAALTVGFTELTHFNVTFAGLTILTAVFSVYIAYGVLYK</sequence>
<dbReference type="Proteomes" id="UP000198733">
    <property type="component" value="Unassembled WGS sequence"/>
</dbReference>
<protein>
    <submittedName>
        <fullName evidence="2">Uncharacterized protein</fullName>
    </submittedName>
</protein>
<proteinExistence type="predicted"/>